<dbReference type="Gramene" id="OE9A074284T1">
    <property type="protein sequence ID" value="OE9A074284C1"/>
    <property type="gene ID" value="OE9A074284"/>
</dbReference>
<evidence type="ECO:0000313" key="2">
    <source>
        <dbReference type="Proteomes" id="UP000594638"/>
    </source>
</evidence>
<name>A0A8S0RD91_OLEEU</name>
<dbReference type="EMBL" id="CACTIH010002575">
    <property type="protein sequence ID" value="CAA2976841.1"/>
    <property type="molecule type" value="Genomic_DNA"/>
</dbReference>
<accession>A0A8S0RD91</accession>
<dbReference type="AlphaFoldDB" id="A0A8S0RD91"/>
<protein>
    <submittedName>
        <fullName evidence="1">Uncharacterized protein</fullName>
    </submittedName>
</protein>
<organism evidence="1 2">
    <name type="scientific">Olea europaea subsp. europaea</name>
    <dbReference type="NCBI Taxonomy" id="158383"/>
    <lineage>
        <taxon>Eukaryota</taxon>
        <taxon>Viridiplantae</taxon>
        <taxon>Streptophyta</taxon>
        <taxon>Embryophyta</taxon>
        <taxon>Tracheophyta</taxon>
        <taxon>Spermatophyta</taxon>
        <taxon>Magnoliopsida</taxon>
        <taxon>eudicotyledons</taxon>
        <taxon>Gunneridae</taxon>
        <taxon>Pentapetalae</taxon>
        <taxon>asterids</taxon>
        <taxon>lamiids</taxon>
        <taxon>Lamiales</taxon>
        <taxon>Oleaceae</taxon>
        <taxon>Oleeae</taxon>
        <taxon>Olea</taxon>
    </lineage>
</organism>
<gene>
    <name evidence="1" type="ORF">OLEA9_A074284</name>
</gene>
<evidence type="ECO:0000313" key="1">
    <source>
        <dbReference type="EMBL" id="CAA2976841.1"/>
    </source>
</evidence>
<comment type="caution">
    <text evidence="1">The sequence shown here is derived from an EMBL/GenBank/DDBJ whole genome shotgun (WGS) entry which is preliminary data.</text>
</comment>
<feature type="non-terminal residue" evidence="1">
    <location>
        <position position="1"/>
    </location>
</feature>
<dbReference type="Proteomes" id="UP000594638">
    <property type="component" value="Unassembled WGS sequence"/>
</dbReference>
<keyword evidence="2" id="KW-1185">Reference proteome</keyword>
<proteinExistence type="predicted"/>
<reference evidence="1 2" key="1">
    <citation type="submission" date="2019-12" db="EMBL/GenBank/DDBJ databases">
        <authorList>
            <person name="Alioto T."/>
            <person name="Alioto T."/>
            <person name="Gomez Garrido J."/>
        </authorList>
    </citation>
    <scope>NUCLEOTIDE SEQUENCE [LARGE SCALE GENOMIC DNA]</scope>
</reference>
<sequence>GLSSLASGLLPNTAIEFILLGERFIWRFDGFRELSRGPRQERKWPPQRRAPNAMSANFVYLNTRRAHNPRQLLAPAGAS</sequence>
<feature type="non-terminal residue" evidence="1">
    <location>
        <position position="79"/>
    </location>
</feature>